<keyword evidence="3" id="KW-1185">Reference proteome</keyword>
<reference evidence="3" key="1">
    <citation type="submission" date="2014-01" db="EMBL/GenBank/DDBJ databases">
        <title>The Genome Sequence of Anopheles farauti FAR1 (V2).</title>
        <authorList>
            <consortium name="The Broad Institute Genomics Platform"/>
            <person name="Neafsey D.E."/>
            <person name="Besansky N."/>
            <person name="Howell P."/>
            <person name="Walton C."/>
            <person name="Young S.K."/>
            <person name="Zeng Q."/>
            <person name="Gargeya S."/>
            <person name="Fitzgerald M."/>
            <person name="Haas B."/>
            <person name="Abouelleil A."/>
            <person name="Allen A.W."/>
            <person name="Alvarado L."/>
            <person name="Arachchi H.M."/>
            <person name="Berlin A.M."/>
            <person name="Chapman S.B."/>
            <person name="Gainer-Dewar J."/>
            <person name="Goldberg J."/>
            <person name="Griggs A."/>
            <person name="Gujja S."/>
            <person name="Hansen M."/>
            <person name="Howarth C."/>
            <person name="Imamovic A."/>
            <person name="Ireland A."/>
            <person name="Larimer J."/>
            <person name="McCowan C."/>
            <person name="Murphy C."/>
            <person name="Pearson M."/>
            <person name="Poon T.W."/>
            <person name="Priest M."/>
            <person name="Roberts A."/>
            <person name="Saif S."/>
            <person name="Shea T."/>
            <person name="Sisk P."/>
            <person name="Sykes S."/>
            <person name="Wortman J."/>
            <person name="Nusbaum C."/>
            <person name="Birren B."/>
        </authorList>
    </citation>
    <scope>NUCLEOTIDE SEQUENCE [LARGE SCALE GENOMIC DNA]</scope>
    <source>
        <strain evidence="3">FAR1</strain>
    </source>
</reference>
<dbReference type="VEuPathDB" id="VectorBase:AFAF000428"/>
<evidence type="ECO:0000313" key="3">
    <source>
        <dbReference type="Proteomes" id="UP000075886"/>
    </source>
</evidence>
<keyword evidence="1" id="KW-0812">Transmembrane</keyword>
<accession>A0A182Q049</accession>
<keyword evidence="1" id="KW-1133">Transmembrane helix</keyword>
<dbReference type="AlphaFoldDB" id="A0A182Q049"/>
<organism evidence="2 3">
    <name type="scientific">Anopheles farauti</name>
    <dbReference type="NCBI Taxonomy" id="69004"/>
    <lineage>
        <taxon>Eukaryota</taxon>
        <taxon>Metazoa</taxon>
        <taxon>Ecdysozoa</taxon>
        <taxon>Arthropoda</taxon>
        <taxon>Hexapoda</taxon>
        <taxon>Insecta</taxon>
        <taxon>Pterygota</taxon>
        <taxon>Neoptera</taxon>
        <taxon>Endopterygota</taxon>
        <taxon>Diptera</taxon>
        <taxon>Nematocera</taxon>
        <taxon>Culicoidea</taxon>
        <taxon>Culicidae</taxon>
        <taxon>Anophelinae</taxon>
        <taxon>Anopheles</taxon>
    </lineage>
</organism>
<name>A0A182Q049_9DIPT</name>
<dbReference type="Proteomes" id="UP000075886">
    <property type="component" value="Unassembled WGS sequence"/>
</dbReference>
<proteinExistence type="predicted"/>
<evidence type="ECO:0000256" key="1">
    <source>
        <dbReference type="SAM" id="Phobius"/>
    </source>
</evidence>
<reference evidence="2" key="2">
    <citation type="submission" date="2020-05" db="UniProtKB">
        <authorList>
            <consortium name="EnsemblMetazoa"/>
        </authorList>
    </citation>
    <scope>IDENTIFICATION</scope>
    <source>
        <strain evidence="2">FAR1</strain>
    </source>
</reference>
<keyword evidence="1" id="KW-0472">Membrane</keyword>
<protein>
    <submittedName>
        <fullName evidence="2">Uncharacterized protein</fullName>
    </submittedName>
</protein>
<feature type="transmembrane region" description="Helical" evidence="1">
    <location>
        <begin position="71"/>
        <end position="90"/>
    </location>
</feature>
<dbReference type="EMBL" id="AXCN02002050">
    <property type="status" value="NOT_ANNOTATED_CDS"/>
    <property type="molecule type" value="Genomic_DNA"/>
</dbReference>
<sequence>MESTHFLHFIVARRGHLPTDIAATRRSSNYIRLPKAGNVPDSANDLQYHPTRHSINRRIRVSNRHAVANLLLGWVLVALLSIWIRLIIIVNHITRLRRRPPTATVPFAFLALVD</sequence>
<evidence type="ECO:0000313" key="2">
    <source>
        <dbReference type="EnsemblMetazoa" id="AFAF000428-PA"/>
    </source>
</evidence>
<dbReference type="EnsemblMetazoa" id="AFAF000428-RA">
    <property type="protein sequence ID" value="AFAF000428-PA"/>
    <property type="gene ID" value="AFAF000428"/>
</dbReference>